<feature type="compositionally biased region" description="Polar residues" evidence="1">
    <location>
        <begin position="713"/>
        <end position="723"/>
    </location>
</feature>
<name>A0AAU9G9B3_DROMD</name>
<feature type="region of interest" description="Disordered" evidence="1">
    <location>
        <begin position="134"/>
        <end position="185"/>
    </location>
</feature>
<feature type="region of interest" description="Disordered" evidence="1">
    <location>
        <begin position="779"/>
        <end position="799"/>
    </location>
</feature>
<feature type="compositionally biased region" description="Basic and acidic residues" evidence="1">
    <location>
        <begin position="316"/>
        <end position="332"/>
    </location>
</feature>
<gene>
    <name evidence="2" type="ORF">DMAD_03242</name>
</gene>
<dbReference type="Proteomes" id="UP001500889">
    <property type="component" value="Chromosome E"/>
</dbReference>
<evidence type="ECO:0000313" key="2">
    <source>
        <dbReference type="EMBL" id="BFG04227.1"/>
    </source>
</evidence>
<evidence type="ECO:0000313" key="3">
    <source>
        <dbReference type="Proteomes" id="UP001500889"/>
    </source>
</evidence>
<feature type="compositionally biased region" description="Basic and acidic residues" evidence="1">
    <location>
        <begin position="134"/>
        <end position="157"/>
    </location>
</feature>
<evidence type="ECO:0000256" key="1">
    <source>
        <dbReference type="SAM" id="MobiDB-lite"/>
    </source>
</evidence>
<proteinExistence type="predicted"/>
<dbReference type="EMBL" id="AP029267">
    <property type="protein sequence ID" value="BFG04227.1"/>
    <property type="molecule type" value="Genomic_DNA"/>
</dbReference>
<reference evidence="2 3" key="1">
    <citation type="submission" date="2024-02" db="EMBL/GenBank/DDBJ databases">
        <title>A chromosome-level genome assembly of Drosophila madeirensis, a fruit fly species endemic to Madeira island.</title>
        <authorList>
            <person name="Tomihara K."/>
            <person name="Llopart A."/>
            <person name="Yamamoto D."/>
        </authorList>
    </citation>
    <scope>NUCLEOTIDE SEQUENCE [LARGE SCALE GENOMIC DNA]</scope>
    <source>
        <strain evidence="2 3">RF1</strain>
    </source>
</reference>
<dbReference type="AlphaFoldDB" id="A0AAU9G9B3"/>
<accession>A0AAU9G9B3</accession>
<feature type="compositionally biased region" description="Basic residues" evidence="1">
    <location>
        <begin position="268"/>
        <end position="279"/>
    </location>
</feature>
<feature type="region of interest" description="Disordered" evidence="1">
    <location>
        <begin position="262"/>
        <end position="287"/>
    </location>
</feature>
<protein>
    <submittedName>
        <fullName evidence="2">Uncharacterized protein</fullName>
    </submittedName>
</protein>
<feature type="region of interest" description="Disordered" evidence="1">
    <location>
        <begin position="713"/>
        <end position="737"/>
    </location>
</feature>
<keyword evidence="3" id="KW-1185">Reference proteome</keyword>
<sequence length="957" mass="109908">MDRCKKQRELPVPMLLDRDCLRQVIATYMDKLSQNHPQAAMGMDTPSPCFQREFSMLWYLDNFFDEIKHCFVECKAKISPEAEAYAACCKSRQQMEPQIKAHSDAKVNIEEDSAFRERRPFRVKPKWRIEHQQRLNKDHRDIEGLRRSQKLKSEAAKGVHASGPYRDPTPEPPLMQEPEEHQEKNESYEKNLMNMFPHNKSTASIHTPFGKYIEGEKTKEESHQAHDIFDKMLKSAAAVVSEHHPSLKSTHTLITARDVTKLKERRQPHVPQKGHKAHAMKPQGRSSYTKPLQEMLKGKTFSEKVPLLKSSHRMHLGKDEDSKSKPRRDLRLQKRASGSSKNEDSSEQAASGLKTRAAGSPKHERDSNRKRTTGSQRQIGPKKRSKYSSKYELQTREGRNSVDSFASVNLDTFIQEREKANADRERSLKHREKKVNITEPKFSKTFGKMLKGKAAAIPELHPALKSFHHMPTAIDEESTPPTRAHRSKHGRIISGIPAHIHAAKRMPAHAHKSRRRPMEASSDVSSIASILKPPSEFEDKPHQIKGLPDNKTWYKPIRTKFKSSGNIPRLGRQRFADYVPEKLIPYASHIDSDVFHNLYVGEEGPQPTEENTQIKNFSFYIKNSKPDRKIMRREGSKHSIGYLSPTRSLLSRASWLSRKSSHSYTEKGSVISLMDMAKAVLPEQKKEVKEDEVFDELDFVFGNMPDPFLTEVNTPSPMLSVTTSRRHSKVVHRTENTSEERAMLEAKIKKLMEHCAIRQIHQPKAKRNFVAEAIHRTYGLPPHKHKKPDPSTAKQRPRDKFPTTVELLRVPRAIKGPTVSQRGRQKYVSEKSTEWDSPLLEPIKPLRIRRYSNRGSAFICMDKQLEHKKTLEELPTVDEREAGDSQAIDGDHCDCSICNRLGKHKREPDSPLIKRLKAQSRRLELRAYYRQMRRRELQKGLQTTPVAACPAQATNCC</sequence>
<organism evidence="2 3">
    <name type="scientific">Drosophila madeirensis</name>
    <name type="common">Fruit fly</name>
    <dbReference type="NCBI Taxonomy" id="30013"/>
    <lineage>
        <taxon>Eukaryota</taxon>
        <taxon>Metazoa</taxon>
        <taxon>Ecdysozoa</taxon>
        <taxon>Arthropoda</taxon>
        <taxon>Hexapoda</taxon>
        <taxon>Insecta</taxon>
        <taxon>Pterygota</taxon>
        <taxon>Neoptera</taxon>
        <taxon>Endopterygota</taxon>
        <taxon>Diptera</taxon>
        <taxon>Brachycera</taxon>
        <taxon>Muscomorpha</taxon>
        <taxon>Ephydroidea</taxon>
        <taxon>Drosophilidae</taxon>
        <taxon>Drosophila</taxon>
        <taxon>Sophophora</taxon>
    </lineage>
</organism>
<feature type="region of interest" description="Disordered" evidence="1">
    <location>
        <begin position="300"/>
        <end position="398"/>
    </location>
</feature>